<feature type="domain" description="PTS EIIA type-2" evidence="6">
    <location>
        <begin position="504"/>
        <end position="640"/>
    </location>
</feature>
<evidence type="ECO:0000313" key="9">
    <source>
        <dbReference type="EMBL" id="VYS96819.1"/>
    </source>
</evidence>
<dbReference type="GO" id="GO:0009401">
    <property type="term" value="P:phosphoenolpyruvate-dependent sugar phosphotransferase system"/>
    <property type="evidence" value="ECO:0007669"/>
    <property type="project" value="InterPro"/>
</dbReference>
<dbReference type="InterPro" id="IPR036095">
    <property type="entry name" value="PTS_EIIB-like_sf"/>
</dbReference>
<dbReference type="PROSITE" id="PS51099">
    <property type="entry name" value="PTS_EIIB_TYPE_2"/>
    <property type="match status" value="1"/>
</dbReference>
<dbReference type="Pfam" id="PF08279">
    <property type="entry name" value="HTH_11"/>
    <property type="match status" value="1"/>
</dbReference>
<keyword evidence="1" id="KW-0808">Transferase</keyword>
<evidence type="ECO:0000259" key="8">
    <source>
        <dbReference type="PROSITE" id="PS51372"/>
    </source>
</evidence>
<feature type="domain" description="PRD" evidence="8">
    <location>
        <begin position="285"/>
        <end position="392"/>
    </location>
</feature>
<proteinExistence type="predicted"/>
<dbReference type="Gene3D" id="3.40.930.10">
    <property type="entry name" value="Mannitol-specific EII, Chain A"/>
    <property type="match status" value="1"/>
</dbReference>
<name>A0A6N2SUW6_ANAHA</name>
<dbReference type="Pfam" id="PF05043">
    <property type="entry name" value="Mga"/>
    <property type="match status" value="1"/>
</dbReference>
<reference evidence="9" key="1">
    <citation type="submission" date="2019-11" db="EMBL/GenBank/DDBJ databases">
        <authorList>
            <person name="Feng L."/>
        </authorList>
    </citation>
    <scope>NUCLEOTIDE SEQUENCE</scope>
    <source>
        <strain evidence="9">AhadrusLFYP4</strain>
    </source>
</reference>
<dbReference type="InterPro" id="IPR036390">
    <property type="entry name" value="WH_DNA-bd_sf"/>
</dbReference>
<accession>A0A6N2SUW6</accession>
<dbReference type="Gene3D" id="1.10.1790.10">
    <property type="entry name" value="PRD domain"/>
    <property type="match status" value="1"/>
</dbReference>
<evidence type="ECO:0000259" key="7">
    <source>
        <dbReference type="PROSITE" id="PS51099"/>
    </source>
</evidence>
<dbReference type="SUPFAM" id="SSF63520">
    <property type="entry name" value="PTS-regulatory domain, PRD"/>
    <property type="match status" value="1"/>
</dbReference>
<dbReference type="RefSeq" id="WP_156723230.1">
    <property type="nucleotide sequence ID" value="NZ_CACRSX010000021.1"/>
</dbReference>
<dbReference type="EMBL" id="CACRSX010000021">
    <property type="protein sequence ID" value="VYS96819.1"/>
    <property type="molecule type" value="Genomic_DNA"/>
</dbReference>
<dbReference type="Pfam" id="PF00359">
    <property type="entry name" value="PTS_EIIA_2"/>
    <property type="match status" value="1"/>
</dbReference>
<evidence type="ECO:0000256" key="2">
    <source>
        <dbReference type="ARBA" id="ARBA00022737"/>
    </source>
</evidence>
<dbReference type="Gene3D" id="3.40.50.2300">
    <property type="match status" value="1"/>
</dbReference>
<dbReference type="SUPFAM" id="SSF52794">
    <property type="entry name" value="PTS system IIB component-like"/>
    <property type="match status" value="1"/>
</dbReference>
<dbReference type="InterPro" id="IPR002178">
    <property type="entry name" value="PTS_EIIA_type-2_dom"/>
</dbReference>
<dbReference type="Pfam" id="PF00874">
    <property type="entry name" value="PRD"/>
    <property type="match status" value="1"/>
</dbReference>
<dbReference type="InterPro" id="IPR011608">
    <property type="entry name" value="PRD"/>
</dbReference>
<keyword evidence="5" id="KW-0804">Transcription</keyword>
<dbReference type="PANTHER" id="PTHR30185">
    <property type="entry name" value="CRYPTIC BETA-GLUCOSIDE BGL OPERON ANTITERMINATOR"/>
    <property type="match status" value="1"/>
</dbReference>
<dbReference type="InterPro" id="IPR050661">
    <property type="entry name" value="BglG_antiterminators"/>
</dbReference>
<dbReference type="PROSITE" id="PS51094">
    <property type="entry name" value="PTS_EIIA_TYPE_2"/>
    <property type="match status" value="1"/>
</dbReference>
<evidence type="ECO:0000259" key="6">
    <source>
        <dbReference type="PROSITE" id="PS51094"/>
    </source>
</evidence>
<dbReference type="GO" id="GO:0008982">
    <property type="term" value="F:protein-N(PI)-phosphohistidine-sugar phosphotransferase activity"/>
    <property type="evidence" value="ECO:0007669"/>
    <property type="project" value="InterPro"/>
</dbReference>
<dbReference type="InterPro" id="IPR013196">
    <property type="entry name" value="HTH_11"/>
</dbReference>
<keyword evidence="3" id="KW-0805">Transcription regulation</keyword>
<dbReference type="PANTHER" id="PTHR30185:SF18">
    <property type="entry name" value="TRANSCRIPTIONAL REGULATOR MTLR"/>
    <property type="match status" value="1"/>
</dbReference>
<evidence type="ECO:0000256" key="3">
    <source>
        <dbReference type="ARBA" id="ARBA00023015"/>
    </source>
</evidence>
<dbReference type="SUPFAM" id="SSF55804">
    <property type="entry name" value="Phoshotransferase/anion transport protein"/>
    <property type="match status" value="1"/>
</dbReference>
<feature type="domain" description="PTS EIIB type-2" evidence="7">
    <location>
        <begin position="396"/>
        <end position="486"/>
    </location>
</feature>
<dbReference type="InterPro" id="IPR007737">
    <property type="entry name" value="Mga_HTH"/>
</dbReference>
<keyword evidence="2" id="KW-0677">Repeat</keyword>
<organism evidence="9">
    <name type="scientific">Anaerostipes hadrus</name>
    <dbReference type="NCBI Taxonomy" id="649756"/>
    <lineage>
        <taxon>Bacteria</taxon>
        <taxon>Bacillati</taxon>
        <taxon>Bacillota</taxon>
        <taxon>Clostridia</taxon>
        <taxon>Lachnospirales</taxon>
        <taxon>Lachnospiraceae</taxon>
        <taxon>Anaerostipes</taxon>
    </lineage>
</organism>
<dbReference type="InterPro" id="IPR016152">
    <property type="entry name" value="PTrfase/Anion_transptr"/>
</dbReference>
<dbReference type="Gene3D" id="1.10.10.10">
    <property type="entry name" value="Winged helix-like DNA-binding domain superfamily/Winged helix DNA-binding domain"/>
    <property type="match status" value="2"/>
</dbReference>
<gene>
    <name evidence="9" type="primary">mtlR_1</name>
    <name evidence="9" type="ORF">AHLFYP4_01093</name>
</gene>
<evidence type="ECO:0000256" key="5">
    <source>
        <dbReference type="ARBA" id="ARBA00023163"/>
    </source>
</evidence>
<evidence type="ECO:0000256" key="4">
    <source>
        <dbReference type="ARBA" id="ARBA00023159"/>
    </source>
</evidence>
<dbReference type="InterPro" id="IPR036634">
    <property type="entry name" value="PRD_sf"/>
</dbReference>
<dbReference type="AlphaFoldDB" id="A0A6N2SUW6"/>
<dbReference type="CDD" id="cd05568">
    <property type="entry name" value="PTS_IIB_bgl_like"/>
    <property type="match status" value="1"/>
</dbReference>
<dbReference type="InterPro" id="IPR036388">
    <property type="entry name" value="WH-like_DNA-bd_sf"/>
</dbReference>
<dbReference type="InterPro" id="IPR013011">
    <property type="entry name" value="PTS_EIIB_2"/>
</dbReference>
<dbReference type="PROSITE" id="PS51372">
    <property type="entry name" value="PRD_2"/>
    <property type="match status" value="1"/>
</dbReference>
<evidence type="ECO:0000256" key="1">
    <source>
        <dbReference type="ARBA" id="ARBA00022679"/>
    </source>
</evidence>
<dbReference type="SUPFAM" id="SSF46785">
    <property type="entry name" value="Winged helix' DNA-binding domain"/>
    <property type="match status" value="1"/>
</dbReference>
<keyword evidence="4" id="KW-0010">Activator</keyword>
<protein>
    <submittedName>
        <fullName evidence="9">Transcriptional regulator MtlR</fullName>
    </submittedName>
</protein>
<sequence length="640" mass="74865">MLTTRQIELLKYLEKREEYTTTKELAEEFSISSRTIRNDLDAIEYSTKDLPIKIERTPRLGIRLEFLEKVGLDSILYTNDMKEYSRDERAVVIAMMLILTDKTTIEQLADQMEVSKNTLVEDLNSVEALFEYYGITLERKSYYGLTISGDEEKIRNMVFNIYLKITKQKTINLDEIIKEYAVIKEEIPEEIIYKIEDNERIKYSDDSVKELKNMILITLNRAFYGFYMGGDTGYLRGREKPDNFQIIEEILKREEIQVTEGDILYMIMLLNASKKIKGISLENTIEDRKIMMATQSLIQEFCRITKIDMKIGQDISTQIMMHLKVAIYRLKNHIEIENPLMEDIKYSSLFVYEITKKILKEYEAMFDVVFPETEIAYTTMYFETLFQENYNMNLTVNVIVVCNSGLSTAVLLKQRLHMIVPELNVISTCRVSDVIKEAENINPDFIISTVPLKMNQYKVIEVNPLLNAEDVNVIRRNLTNLSYNRRNEHLAKQMEAIHKMPMEELFQKDCCKFNLKISDWKEAVQVAADPLIQYNYIQKEYVDDIIKIIQTIGNYMVFIPEIAFVHAPPEHVNEDHMSLLKLAKPIEFGTKSKVDVKVIIVIASKEENKNLVELMQILMKEDNVAKLKNVTNYDDIREIR</sequence>
<dbReference type="GO" id="GO:0006355">
    <property type="term" value="P:regulation of DNA-templated transcription"/>
    <property type="evidence" value="ECO:0007669"/>
    <property type="project" value="InterPro"/>
</dbReference>